<keyword evidence="3" id="KW-1185">Reference proteome</keyword>
<dbReference type="Proteomes" id="UP000001064">
    <property type="component" value="Unassembled WGS sequence"/>
</dbReference>
<dbReference type="STRING" id="5786.F0ZA36"/>
<organism evidence="2 3">
    <name type="scientific">Dictyostelium purpureum</name>
    <name type="common">Slime mold</name>
    <dbReference type="NCBI Taxonomy" id="5786"/>
    <lineage>
        <taxon>Eukaryota</taxon>
        <taxon>Amoebozoa</taxon>
        <taxon>Evosea</taxon>
        <taxon>Eumycetozoa</taxon>
        <taxon>Dictyostelia</taxon>
        <taxon>Dictyosteliales</taxon>
        <taxon>Dictyosteliaceae</taxon>
        <taxon>Dictyostelium</taxon>
    </lineage>
</organism>
<dbReference type="VEuPathDB" id="AmoebaDB:DICPUDRAFT_75243"/>
<dbReference type="GeneID" id="10510185"/>
<dbReference type="InParanoid" id="F0ZA36"/>
<protein>
    <recommendedName>
        <fullName evidence="4">Protein kinase domain-containing protein</fullName>
    </recommendedName>
</protein>
<dbReference type="RefSeq" id="XP_003284254.1">
    <property type="nucleotide sequence ID" value="XM_003284206.1"/>
</dbReference>
<keyword evidence="1" id="KW-0812">Transmembrane</keyword>
<gene>
    <name evidence="2" type="ORF">DICPUDRAFT_75243</name>
</gene>
<feature type="non-terminal residue" evidence="2">
    <location>
        <position position="278"/>
    </location>
</feature>
<proteinExistence type="predicted"/>
<name>F0ZA36_DICPU</name>
<dbReference type="KEGG" id="dpp:DICPUDRAFT_75243"/>
<reference evidence="3" key="1">
    <citation type="journal article" date="2011" name="Genome Biol.">
        <title>Comparative genomics of the social amoebae Dictyostelium discoideum and Dictyostelium purpureum.</title>
        <authorList>
            <consortium name="US DOE Joint Genome Institute (JGI-PGF)"/>
            <person name="Sucgang R."/>
            <person name="Kuo A."/>
            <person name="Tian X."/>
            <person name="Salerno W."/>
            <person name="Parikh A."/>
            <person name="Feasley C.L."/>
            <person name="Dalin E."/>
            <person name="Tu H."/>
            <person name="Huang E."/>
            <person name="Barry K."/>
            <person name="Lindquist E."/>
            <person name="Shapiro H."/>
            <person name="Bruce D."/>
            <person name="Schmutz J."/>
            <person name="Salamov A."/>
            <person name="Fey P."/>
            <person name="Gaudet P."/>
            <person name="Anjard C."/>
            <person name="Babu M.M."/>
            <person name="Basu S."/>
            <person name="Bushmanova Y."/>
            <person name="van der Wel H."/>
            <person name="Katoh-Kurasawa M."/>
            <person name="Dinh C."/>
            <person name="Coutinho P.M."/>
            <person name="Saito T."/>
            <person name="Elias M."/>
            <person name="Schaap P."/>
            <person name="Kay R.R."/>
            <person name="Henrissat B."/>
            <person name="Eichinger L."/>
            <person name="Rivero F."/>
            <person name="Putnam N.H."/>
            <person name="West C.M."/>
            <person name="Loomis W.F."/>
            <person name="Chisholm R.L."/>
            <person name="Shaulsky G."/>
            <person name="Strassmann J.E."/>
            <person name="Queller D.C."/>
            <person name="Kuspa A."/>
            <person name="Grigoriev I.V."/>
        </authorList>
    </citation>
    <scope>NUCLEOTIDE SEQUENCE [LARGE SCALE GENOMIC DNA]</scope>
    <source>
        <strain evidence="3">QSDP1</strain>
    </source>
</reference>
<evidence type="ECO:0000313" key="2">
    <source>
        <dbReference type="EMBL" id="EGC39227.1"/>
    </source>
</evidence>
<dbReference type="EMBL" id="GL870961">
    <property type="protein sequence ID" value="EGC39227.1"/>
    <property type="molecule type" value="Genomic_DNA"/>
</dbReference>
<dbReference type="SUPFAM" id="SSF56112">
    <property type="entry name" value="Protein kinase-like (PK-like)"/>
    <property type="match status" value="1"/>
</dbReference>
<accession>F0ZA36</accession>
<sequence>MEKLQYIIIGAAIGFALLVTIIVIIIKLRGKEKYREPLLPREKGNVFVYKRDESHQIKEDQVVMNARLYLRSTIYSLQDRIQRFGSRLDKEYFSILGNSLNKIENDRVMSMVPVSKQWPVPLSTEVGRATFRSIIKSLEVHPFISVPLLVDIIPEKNLAVSVRPFYSKGSLRDYIHQSKPKMPYADKYDTHFQLNEKIISKFGKQILEALIFLKNNNFPYFHLNASNVLLDDQVCLLSDYENAFLGLEPRLSDYIRQFSDKIDPDVLSFGCLLFEMAC</sequence>
<evidence type="ECO:0008006" key="4">
    <source>
        <dbReference type="Google" id="ProtNLM"/>
    </source>
</evidence>
<keyword evidence="1" id="KW-0472">Membrane</keyword>
<dbReference type="AlphaFoldDB" id="F0ZA36"/>
<feature type="transmembrane region" description="Helical" evidence="1">
    <location>
        <begin position="6"/>
        <end position="26"/>
    </location>
</feature>
<keyword evidence="1" id="KW-1133">Transmembrane helix</keyword>
<dbReference type="Gene3D" id="1.10.510.10">
    <property type="entry name" value="Transferase(Phosphotransferase) domain 1"/>
    <property type="match status" value="1"/>
</dbReference>
<dbReference type="OrthoDB" id="10045021at2759"/>
<evidence type="ECO:0000256" key="1">
    <source>
        <dbReference type="SAM" id="Phobius"/>
    </source>
</evidence>
<dbReference type="InterPro" id="IPR011009">
    <property type="entry name" value="Kinase-like_dom_sf"/>
</dbReference>
<evidence type="ECO:0000313" key="3">
    <source>
        <dbReference type="Proteomes" id="UP000001064"/>
    </source>
</evidence>
<dbReference type="eggNOG" id="ENOG502QWJ5">
    <property type="taxonomic scope" value="Eukaryota"/>
</dbReference>